<keyword evidence="6" id="KW-1185">Reference proteome</keyword>
<dbReference type="CDD" id="cd00590">
    <property type="entry name" value="RRM_SF"/>
    <property type="match status" value="1"/>
</dbReference>
<dbReference type="STRING" id="3983.A0A2C9VUU3"/>
<evidence type="ECO:0000313" key="6">
    <source>
        <dbReference type="Proteomes" id="UP000091857"/>
    </source>
</evidence>
<proteinExistence type="predicted"/>
<sequence length="194" mass="21292">MSRKRDKPYFSRHDRAPYPKRRRPLPPPQSAEESDDKPSVKPPPPPALVIMGLPLNSSVLDLKSRFEIYGSISRIRIDRDGVGYVTYRSKDYAEAAIAASLDASFGITIESKRVQVLWATDPLAQWREGVGVGDKKESGSSSKLLRPELPLSRRGRGNKLASAIVNPRSNSSGSTGVADVASKGREMVAYDDIL</sequence>
<dbReference type="SUPFAM" id="SSF54928">
    <property type="entry name" value="RNA-binding domain, RBD"/>
    <property type="match status" value="1"/>
</dbReference>
<dbReference type="InterPro" id="IPR000504">
    <property type="entry name" value="RRM_dom"/>
</dbReference>
<dbReference type="OrthoDB" id="1908804at2759"/>
<dbReference type="EMBL" id="CM004391">
    <property type="protein sequence ID" value="OAY49942.1"/>
    <property type="molecule type" value="Genomic_DNA"/>
</dbReference>
<dbReference type="PANTHER" id="PTHR48024:SF48">
    <property type="entry name" value="RRM DOMAIN-CONTAINING PROTEIN"/>
    <property type="match status" value="1"/>
</dbReference>
<dbReference type="InterPro" id="IPR012677">
    <property type="entry name" value="Nucleotide-bd_a/b_plait_sf"/>
</dbReference>
<reference evidence="6" key="1">
    <citation type="journal article" date="2016" name="Nat. Biotechnol.">
        <title>Sequencing wild and cultivated cassava and related species reveals extensive interspecific hybridization and genetic diversity.</title>
        <authorList>
            <person name="Bredeson J.V."/>
            <person name="Lyons J.B."/>
            <person name="Prochnik S.E."/>
            <person name="Wu G.A."/>
            <person name="Ha C.M."/>
            <person name="Edsinger-Gonzales E."/>
            <person name="Grimwood J."/>
            <person name="Schmutz J."/>
            <person name="Rabbi I.Y."/>
            <person name="Egesi C."/>
            <person name="Nauluvula P."/>
            <person name="Lebot V."/>
            <person name="Ndunguru J."/>
            <person name="Mkamilo G."/>
            <person name="Bart R.S."/>
            <person name="Setter T.L."/>
            <person name="Gleadow R.M."/>
            <person name="Kulakow P."/>
            <person name="Ferguson M.E."/>
            <person name="Rounsley S."/>
            <person name="Rokhsar D.S."/>
        </authorList>
    </citation>
    <scope>NUCLEOTIDE SEQUENCE [LARGE SCALE GENOMIC DNA]</scope>
    <source>
        <strain evidence="6">cv. AM560-2</strain>
    </source>
</reference>
<dbReference type="OMA" id="VPQWREG"/>
<feature type="region of interest" description="Disordered" evidence="3">
    <location>
        <begin position="1"/>
        <end position="46"/>
    </location>
</feature>
<evidence type="ECO:0000256" key="2">
    <source>
        <dbReference type="PROSITE-ProRule" id="PRU00176"/>
    </source>
</evidence>
<feature type="compositionally biased region" description="Basic and acidic residues" evidence="3">
    <location>
        <begin position="7"/>
        <end position="17"/>
    </location>
</feature>
<dbReference type="Proteomes" id="UP000091857">
    <property type="component" value="Chromosome 5"/>
</dbReference>
<dbReference type="GO" id="GO:0003729">
    <property type="term" value="F:mRNA binding"/>
    <property type="evidence" value="ECO:0000318"/>
    <property type="project" value="GO_Central"/>
</dbReference>
<name>A0A2C9VUU3_MANES</name>
<dbReference type="PROSITE" id="PS50102">
    <property type="entry name" value="RRM"/>
    <property type="match status" value="1"/>
</dbReference>
<dbReference type="Pfam" id="PF00076">
    <property type="entry name" value="RRM_1"/>
    <property type="match status" value="1"/>
</dbReference>
<accession>A0A2C9VUU3</accession>
<dbReference type="GO" id="GO:0005739">
    <property type="term" value="C:mitochondrion"/>
    <property type="evidence" value="ECO:0000318"/>
    <property type="project" value="GO_Central"/>
</dbReference>
<dbReference type="SMART" id="SM00360">
    <property type="entry name" value="RRM"/>
    <property type="match status" value="1"/>
</dbReference>
<evidence type="ECO:0000313" key="5">
    <source>
        <dbReference type="EMBL" id="OAY49942.1"/>
    </source>
</evidence>
<evidence type="ECO:0000256" key="3">
    <source>
        <dbReference type="SAM" id="MobiDB-lite"/>
    </source>
</evidence>
<dbReference type="PANTHER" id="PTHR48024">
    <property type="entry name" value="GEO13361P1-RELATED"/>
    <property type="match status" value="1"/>
</dbReference>
<comment type="caution">
    <text evidence="5">The sequence shown here is derived from an EMBL/GenBank/DDBJ whole genome shotgun (WGS) entry which is preliminary data.</text>
</comment>
<organism evidence="5 6">
    <name type="scientific">Manihot esculenta</name>
    <name type="common">Cassava</name>
    <name type="synonym">Jatropha manihot</name>
    <dbReference type="NCBI Taxonomy" id="3983"/>
    <lineage>
        <taxon>Eukaryota</taxon>
        <taxon>Viridiplantae</taxon>
        <taxon>Streptophyta</taxon>
        <taxon>Embryophyta</taxon>
        <taxon>Tracheophyta</taxon>
        <taxon>Spermatophyta</taxon>
        <taxon>Magnoliopsida</taxon>
        <taxon>eudicotyledons</taxon>
        <taxon>Gunneridae</taxon>
        <taxon>Pentapetalae</taxon>
        <taxon>rosids</taxon>
        <taxon>fabids</taxon>
        <taxon>Malpighiales</taxon>
        <taxon>Euphorbiaceae</taxon>
        <taxon>Crotonoideae</taxon>
        <taxon>Manihoteae</taxon>
        <taxon>Manihot</taxon>
    </lineage>
</organism>
<dbReference type="AlphaFoldDB" id="A0A2C9VUU3"/>
<evidence type="ECO:0000256" key="1">
    <source>
        <dbReference type="ARBA" id="ARBA00022884"/>
    </source>
</evidence>
<gene>
    <name evidence="5" type="ORF">MANES_05G095900v8</name>
</gene>
<dbReference type="InterPro" id="IPR035979">
    <property type="entry name" value="RBD_domain_sf"/>
</dbReference>
<dbReference type="Gramene" id="Manes.05G095900.1.v8.1">
    <property type="protein sequence ID" value="Manes.05G095900.1.v8.1.CDS"/>
    <property type="gene ID" value="Manes.05G095900.v8.1"/>
</dbReference>
<evidence type="ECO:0000259" key="4">
    <source>
        <dbReference type="PROSITE" id="PS50102"/>
    </source>
</evidence>
<dbReference type="InterPro" id="IPR050886">
    <property type="entry name" value="RNA-binding_reg"/>
</dbReference>
<dbReference type="Gene3D" id="3.30.70.330">
    <property type="match status" value="1"/>
</dbReference>
<protein>
    <recommendedName>
        <fullName evidence="4">RRM domain-containing protein</fullName>
    </recommendedName>
</protein>
<feature type="domain" description="RRM" evidence="4">
    <location>
        <begin position="46"/>
        <end position="121"/>
    </location>
</feature>
<keyword evidence="1 2" id="KW-0694">RNA-binding</keyword>